<evidence type="ECO:0000313" key="3">
    <source>
        <dbReference type="Proteomes" id="UP000000238"/>
    </source>
</evidence>
<feature type="transmembrane region" description="Helical" evidence="1">
    <location>
        <begin position="6"/>
        <end position="23"/>
    </location>
</feature>
<dbReference type="Proteomes" id="UP000000238">
    <property type="component" value="Chromosome"/>
</dbReference>
<evidence type="ECO:0000256" key="1">
    <source>
        <dbReference type="SAM" id="Phobius"/>
    </source>
</evidence>
<keyword evidence="1" id="KW-0472">Membrane</keyword>
<keyword evidence="1" id="KW-0812">Transmembrane</keyword>
<keyword evidence="1" id="KW-1133">Transmembrane helix</keyword>
<gene>
    <name evidence="2" type="ordered locus">HCH_05267</name>
</gene>
<proteinExistence type="predicted"/>
<keyword evidence="3" id="KW-1185">Reference proteome</keyword>
<evidence type="ECO:0000313" key="2">
    <source>
        <dbReference type="EMBL" id="ABC31942.1"/>
    </source>
</evidence>
<protein>
    <submittedName>
        <fullName evidence="2">Uncharacterized protein</fullName>
    </submittedName>
</protein>
<accession>Q2SBN2</accession>
<dbReference type="HOGENOM" id="CLU_3396816_0_0_6"/>
<dbReference type="AlphaFoldDB" id="Q2SBN2"/>
<dbReference type="EMBL" id="CP000155">
    <property type="protein sequence ID" value="ABC31942.1"/>
    <property type="molecule type" value="Genomic_DNA"/>
</dbReference>
<sequence length="31" mass="3441">MDLGLAPIPIVMIGAFMSLRFLVNGYMHGYI</sequence>
<name>Q2SBN2_HAHCH</name>
<organism evidence="2 3">
    <name type="scientific">Hahella chejuensis (strain KCTC 2396)</name>
    <dbReference type="NCBI Taxonomy" id="349521"/>
    <lineage>
        <taxon>Bacteria</taxon>
        <taxon>Pseudomonadati</taxon>
        <taxon>Pseudomonadota</taxon>
        <taxon>Gammaproteobacteria</taxon>
        <taxon>Oceanospirillales</taxon>
        <taxon>Hahellaceae</taxon>
        <taxon>Hahella</taxon>
    </lineage>
</organism>
<dbReference type="KEGG" id="hch:HCH_05267"/>
<reference evidence="2 3" key="1">
    <citation type="journal article" date="2005" name="Nucleic Acids Res.">
        <title>Genomic blueprint of Hahella chejuensis, a marine microbe producing an algicidal agent.</title>
        <authorList>
            <person name="Jeong H."/>
            <person name="Yim J.H."/>
            <person name="Lee C."/>
            <person name="Choi S.-H."/>
            <person name="Park Y.K."/>
            <person name="Yoon S.H."/>
            <person name="Hur C.-G."/>
            <person name="Kang H.-Y."/>
            <person name="Kim D."/>
            <person name="Lee H.H."/>
            <person name="Park K.H."/>
            <person name="Park S.-H."/>
            <person name="Park H.-S."/>
            <person name="Lee H.K."/>
            <person name="Oh T.K."/>
            <person name="Kim J.F."/>
        </authorList>
    </citation>
    <scope>NUCLEOTIDE SEQUENCE [LARGE SCALE GENOMIC DNA]</scope>
    <source>
        <strain evidence="2 3">KCTC 2396</strain>
    </source>
</reference>